<proteinExistence type="predicted"/>
<reference evidence="2 3" key="1">
    <citation type="submission" date="2014-12" db="EMBL/GenBank/DDBJ databases">
        <title>Draft genome sequences of 29 type strains of Enterococci.</title>
        <authorList>
            <person name="Zhong Z."/>
            <person name="Sun Z."/>
            <person name="Liu W."/>
            <person name="Zhang W."/>
            <person name="Zhang H."/>
        </authorList>
    </citation>
    <scope>NUCLEOTIDE SEQUENCE [LARGE SCALE GENOMIC DNA]</scope>
    <source>
        <strain evidence="2 3">DSM 17690</strain>
    </source>
</reference>
<dbReference type="InterPro" id="IPR013154">
    <property type="entry name" value="ADH-like_N"/>
</dbReference>
<dbReference type="Gene3D" id="3.90.180.10">
    <property type="entry name" value="Medium-chain alcohol dehydrogenases, catalytic domain"/>
    <property type="match status" value="1"/>
</dbReference>
<dbReference type="InterPro" id="IPR036291">
    <property type="entry name" value="NAD(P)-bd_dom_sf"/>
</dbReference>
<organism evidence="2 3">
    <name type="scientific">Enterococcus aquimarinus</name>
    <dbReference type="NCBI Taxonomy" id="328396"/>
    <lineage>
        <taxon>Bacteria</taxon>
        <taxon>Bacillati</taxon>
        <taxon>Bacillota</taxon>
        <taxon>Bacilli</taxon>
        <taxon>Lactobacillales</taxon>
        <taxon>Enterococcaceae</taxon>
        <taxon>Enterococcus</taxon>
    </lineage>
</organism>
<dbReference type="PANTHER" id="PTHR43677:SF1">
    <property type="entry name" value="ACRYLYL-COA REDUCTASE ACUI-RELATED"/>
    <property type="match status" value="1"/>
</dbReference>
<dbReference type="Gene3D" id="3.40.50.720">
    <property type="entry name" value="NAD(P)-binding Rossmann-like Domain"/>
    <property type="match status" value="1"/>
</dbReference>
<dbReference type="InterPro" id="IPR014188">
    <property type="entry name" value="Acrylyl-CoA_reductase_AcuI"/>
</dbReference>
<evidence type="ECO:0000313" key="2">
    <source>
        <dbReference type="EMBL" id="OJG09628.1"/>
    </source>
</evidence>
<evidence type="ECO:0000259" key="1">
    <source>
        <dbReference type="SMART" id="SM00829"/>
    </source>
</evidence>
<dbReference type="PANTHER" id="PTHR43677">
    <property type="entry name" value="SHORT-CHAIN DEHYDROGENASE/REDUCTASE"/>
    <property type="match status" value="1"/>
</dbReference>
<name>A0A1L8QQ37_9ENTE</name>
<dbReference type="SMART" id="SM00829">
    <property type="entry name" value="PKS_ER"/>
    <property type="match status" value="1"/>
</dbReference>
<dbReference type="Pfam" id="PF08240">
    <property type="entry name" value="ADH_N"/>
    <property type="match status" value="1"/>
</dbReference>
<dbReference type="InterPro" id="IPR011032">
    <property type="entry name" value="GroES-like_sf"/>
</dbReference>
<sequence length="330" mass="35520">MGFMSGFIAFEVNQEAHVFSRGLIKKERQPLQDGFVEIRVAYSDINYKDALAASKNGGVIRQYPMVPGIDLAGEIVQSADEAFPVGEHVLVTGYGLGVSAPGGYSQYQQVPTKWLIKIPEALDAKRAMMFGTAGFTAALAVLALEEKKYPKEAAIYVTGASGGVGSLSIHLLHKLGYQNIVAVTRKKAEWLTALGATEIVAPSEIIQSTIKPLARQTITAIIDTVGGELLSALLPQLVYNGSAYLCGNAGGITFETTVLPFILRGIQVIGIDSVAVDQAVRQTVWDFLAAHHELLNQMKIREVLLSDLDETIEALLAGEHEGRTIVKLDV</sequence>
<dbReference type="NCBIfam" id="TIGR02823">
    <property type="entry name" value="oxido_YhdH"/>
    <property type="match status" value="1"/>
</dbReference>
<protein>
    <recommendedName>
        <fullName evidence="1">Enoyl reductase (ER) domain-containing protein</fullName>
    </recommendedName>
</protein>
<feature type="domain" description="Enoyl reductase (ER)" evidence="1">
    <location>
        <begin position="22"/>
        <end position="326"/>
    </location>
</feature>
<dbReference type="AlphaFoldDB" id="A0A1L8QQ37"/>
<dbReference type="Pfam" id="PF00107">
    <property type="entry name" value="ADH_zinc_N"/>
    <property type="match status" value="1"/>
</dbReference>
<dbReference type="InterPro" id="IPR020843">
    <property type="entry name" value="ER"/>
</dbReference>
<dbReference type="InterPro" id="IPR013149">
    <property type="entry name" value="ADH-like_C"/>
</dbReference>
<dbReference type="Proteomes" id="UP000182149">
    <property type="component" value="Unassembled WGS sequence"/>
</dbReference>
<dbReference type="STRING" id="328396.RU93_GL000611"/>
<dbReference type="InterPro" id="IPR051397">
    <property type="entry name" value="Zn-ADH-like_protein"/>
</dbReference>
<accession>A0A1L8QQ37</accession>
<evidence type="ECO:0000313" key="3">
    <source>
        <dbReference type="Proteomes" id="UP000182149"/>
    </source>
</evidence>
<dbReference type="GO" id="GO:0043957">
    <property type="term" value="F:acryloyl-CoA reductase (NADPH) activity"/>
    <property type="evidence" value="ECO:0007669"/>
    <property type="project" value="TreeGrafter"/>
</dbReference>
<gene>
    <name evidence="2" type="ORF">RU93_GL000611</name>
</gene>
<dbReference type="EMBL" id="JXKD01000014">
    <property type="protein sequence ID" value="OJG09628.1"/>
    <property type="molecule type" value="Genomic_DNA"/>
</dbReference>
<dbReference type="SUPFAM" id="SSF50129">
    <property type="entry name" value="GroES-like"/>
    <property type="match status" value="1"/>
</dbReference>
<dbReference type="SUPFAM" id="SSF51735">
    <property type="entry name" value="NAD(P)-binding Rossmann-fold domains"/>
    <property type="match status" value="1"/>
</dbReference>
<comment type="caution">
    <text evidence="2">The sequence shown here is derived from an EMBL/GenBank/DDBJ whole genome shotgun (WGS) entry which is preliminary data.</text>
</comment>
<dbReference type="CDD" id="cd05280">
    <property type="entry name" value="MDR_yhdh_yhfp"/>
    <property type="match status" value="1"/>
</dbReference>
<keyword evidence="3" id="KW-1185">Reference proteome</keyword>